<reference evidence="2" key="1">
    <citation type="journal article" date="2023" name="Mol. Phylogenet. Evol.">
        <title>Genome-scale phylogeny and comparative genomics of the fungal order Sordariales.</title>
        <authorList>
            <person name="Hensen N."/>
            <person name="Bonometti L."/>
            <person name="Westerberg I."/>
            <person name="Brannstrom I.O."/>
            <person name="Guillou S."/>
            <person name="Cros-Aarteil S."/>
            <person name="Calhoun S."/>
            <person name="Haridas S."/>
            <person name="Kuo A."/>
            <person name="Mondo S."/>
            <person name="Pangilinan J."/>
            <person name="Riley R."/>
            <person name="LaButti K."/>
            <person name="Andreopoulos B."/>
            <person name="Lipzen A."/>
            <person name="Chen C."/>
            <person name="Yan M."/>
            <person name="Daum C."/>
            <person name="Ng V."/>
            <person name="Clum A."/>
            <person name="Steindorff A."/>
            <person name="Ohm R.A."/>
            <person name="Martin F."/>
            <person name="Silar P."/>
            <person name="Natvig D.O."/>
            <person name="Lalanne C."/>
            <person name="Gautier V."/>
            <person name="Ament-Velasquez S.L."/>
            <person name="Kruys A."/>
            <person name="Hutchinson M.I."/>
            <person name="Powell A.J."/>
            <person name="Barry K."/>
            <person name="Miller A.N."/>
            <person name="Grigoriev I.V."/>
            <person name="Debuchy R."/>
            <person name="Gladieux P."/>
            <person name="Hiltunen Thoren M."/>
            <person name="Johannesson H."/>
        </authorList>
    </citation>
    <scope>NUCLEOTIDE SEQUENCE [LARGE SCALE GENOMIC DNA]</scope>
    <source>
        <strain evidence="2">CBS 340.73</strain>
    </source>
</reference>
<proteinExistence type="predicted"/>
<sequence length="312" mass="35392">MSQLETLTTAARRELQKQWLLQLCQLQNDIDDLRQAVLDDGQLESLCIRKLPPLDVDGTAPFDPEPNFFRPYPLDDNQDFPTVVNQHLDGQEGKIWRNGCKYDEYDDCPDWHCADFRAIWFKESLGLDDGILEQMGWDSATCDLCYGEYTGCYADRVFIRGHDDNVFNYGHVCRVHGGVKPHTSMFVYNSTRGESKTLVSEVVSAIAMIIYRLRHEEFVDHHTIPAIVHSFHHSKTARITQAHWDGTSVVIRQSRLLDIEGNVPTEDAYVLLRWLASKPVGDTKYQSINADEVSVDGGRPAQPLAGAIPVRS</sequence>
<name>A0AAN6MX13_9PEZI</name>
<protein>
    <submittedName>
        <fullName evidence="1">Uncharacterized protein</fullName>
    </submittedName>
</protein>
<accession>A0AAN6MX13</accession>
<keyword evidence="2" id="KW-1185">Reference proteome</keyword>
<comment type="caution">
    <text evidence="1">The sequence shown here is derived from an EMBL/GenBank/DDBJ whole genome shotgun (WGS) entry which is preliminary data.</text>
</comment>
<organism evidence="1 2">
    <name type="scientific">Diplogelasinospora grovesii</name>
    <dbReference type="NCBI Taxonomy" id="303347"/>
    <lineage>
        <taxon>Eukaryota</taxon>
        <taxon>Fungi</taxon>
        <taxon>Dikarya</taxon>
        <taxon>Ascomycota</taxon>
        <taxon>Pezizomycotina</taxon>
        <taxon>Sordariomycetes</taxon>
        <taxon>Sordariomycetidae</taxon>
        <taxon>Sordariales</taxon>
        <taxon>Diplogelasinosporaceae</taxon>
        <taxon>Diplogelasinospora</taxon>
    </lineage>
</organism>
<evidence type="ECO:0000313" key="2">
    <source>
        <dbReference type="Proteomes" id="UP001303473"/>
    </source>
</evidence>
<gene>
    <name evidence="1" type="ORF">QBC46DRAFT_76782</name>
</gene>
<dbReference type="Proteomes" id="UP001303473">
    <property type="component" value="Unassembled WGS sequence"/>
</dbReference>
<dbReference type="EMBL" id="MU853989">
    <property type="protein sequence ID" value="KAK3934451.1"/>
    <property type="molecule type" value="Genomic_DNA"/>
</dbReference>
<dbReference type="AlphaFoldDB" id="A0AAN6MX13"/>
<evidence type="ECO:0000313" key="1">
    <source>
        <dbReference type="EMBL" id="KAK3934451.1"/>
    </source>
</evidence>